<keyword evidence="6 11" id="KW-0418">Kinase</keyword>
<dbReference type="SUPFAM" id="SSF55874">
    <property type="entry name" value="ATPase domain of HSP90 chaperone/DNA topoisomerase II/histidine kinase"/>
    <property type="match status" value="1"/>
</dbReference>
<evidence type="ECO:0000313" key="12">
    <source>
        <dbReference type="Proteomes" id="UP000060487"/>
    </source>
</evidence>
<dbReference type="InterPro" id="IPR004358">
    <property type="entry name" value="Sig_transdc_His_kin-like_C"/>
</dbReference>
<keyword evidence="3" id="KW-0597">Phosphoprotein</keyword>
<dbReference type="InterPro" id="IPR036890">
    <property type="entry name" value="HATPase_C_sf"/>
</dbReference>
<comment type="catalytic activity">
    <reaction evidence="1">
        <text>ATP + protein L-histidine = ADP + protein N-phospho-L-histidine.</text>
        <dbReference type="EC" id="2.7.13.3"/>
    </reaction>
</comment>
<evidence type="ECO:0000256" key="4">
    <source>
        <dbReference type="ARBA" id="ARBA00022679"/>
    </source>
</evidence>
<dbReference type="InterPro" id="IPR036097">
    <property type="entry name" value="HisK_dim/P_sf"/>
</dbReference>
<dbReference type="PRINTS" id="PR00344">
    <property type="entry name" value="BCTRLSENSOR"/>
</dbReference>
<dbReference type="GO" id="GO:0004673">
    <property type="term" value="F:protein histidine kinase activity"/>
    <property type="evidence" value="ECO:0007669"/>
    <property type="project" value="UniProtKB-EC"/>
</dbReference>
<comment type="caution">
    <text evidence="11">The sequence shown here is derived from an EMBL/GenBank/DDBJ whole genome shotgun (WGS) entry which is preliminary data.</text>
</comment>
<evidence type="ECO:0000256" key="3">
    <source>
        <dbReference type="ARBA" id="ARBA00022553"/>
    </source>
</evidence>
<protein>
    <recommendedName>
        <fullName evidence="2">histidine kinase</fullName>
        <ecNumber evidence="2">2.7.13.3</ecNumber>
    </recommendedName>
</protein>
<dbReference type="Gene3D" id="1.10.287.130">
    <property type="match status" value="1"/>
</dbReference>
<keyword evidence="12" id="KW-1185">Reference proteome</keyword>
<dbReference type="PROSITE" id="PS50109">
    <property type="entry name" value="HIS_KIN"/>
    <property type="match status" value="1"/>
</dbReference>
<name>A0ABR5SEG9_9BACT</name>
<evidence type="ECO:0000256" key="8">
    <source>
        <dbReference type="ARBA" id="ARBA00023012"/>
    </source>
</evidence>
<dbReference type="InterPro" id="IPR003594">
    <property type="entry name" value="HATPase_dom"/>
</dbReference>
<feature type="domain" description="Histidine kinase" evidence="10">
    <location>
        <begin position="306"/>
        <end position="519"/>
    </location>
</feature>
<keyword evidence="9" id="KW-1133">Transmembrane helix</keyword>
<keyword evidence="9" id="KW-0812">Transmembrane</keyword>
<evidence type="ECO:0000313" key="11">
    <source>
        <dbReference type="EMBL" id="KWT82969.1"/>
    </source>
</evidence>
<dbReference type="Pfam" id="PF00512">
    <property type="entry name" value="HisKA"/>
    <property type="match status" value="1"/>
</dbReference>
<proteinExistence type="predicted"/>
<accession>A0ABR5SEG9</accession>
<evidence type="ECO:0000256" key="7">
    <source>
        <dbReference type="ARBA" id="ARBA00022840"/>
    </source>
</evidence>
<dbReference type="PANTHER" id="PTHR43065">
    <property type="entry name" value="SENSOR HISTIDINE KINASE"/>
    <property type="match status" value="1"/>
</dbReference>
<reference evidence="11 12" key="1">
    <citation type="submission" date="2015-11" db="EMBL/GenBank/DDBJ databases">
        <authorList>
            <person name="Lin W."/>
        </authorList>
    </citation>
    <scope>NUCLEOTIDE SEQUENCE [LARGE SCALE GENOMIC DNA]</scope>
    <source>
        <strain evidence="11 12">HCH-1</strain>
    </source>
</reference>
<dbReference type="RefSeq" id="WP_085052930.1">
    <property type="nucleotide sequence ID" value="NZ_LNQR01000081.1"/>
</dbReference>
<dbReference type="CDD" id="cd00082">
    <property type="entry name" value="HisKA"/>
    <property type="match status" value="1"/>
</dbReference>
<evidence type="ECO:0000259" key="10">
    <source>
        <dbReference type="PROSITE" id="PS50109"/>
    </source>
</evidence>
<feature type="transmembrane region" description="Helical" evidence="9">
    <location>
        <begin position="210"/>
        <end position="234"/>
    </location>
</feature>
<dbReference type="SMART" id="SM00387">
    <property type="entry name" value="HATPase_c"/>
    <property type="match status" value="1"/>
</dbReference>
<feature type="transmembrane region" description="Helical" evidence="9">
    <location>
        <begin position="56"/>
        <end position="81"/>
    </location>
</feature>
<gene>
    <name evidence="11" type="ORF">ASN18_2330</name>
</gene>
<evidence type="ECO:0000256" key="9">
    <source>
        <dbReference type="SAM" id="Phobius"/>
    </source>
</evidence>
<keyword evidence="5" id="KW-0547">Nucleotide-binding</keyword>
<dbReference type="InterPro" id="IPR005467">
    <property type="entry name" value="His_kinase_dom"/>
</dbReference>
<organism evidence="11 12">
    <name type="scientific">Candidatus Magnetominusculus xianensis</name>
    <dbReference type="NCBI Taxonomy" id="1748249"/>
    <lineage>
        <taxon>Bacteria</taxon>
        <taxon>Pseudomonadati</taxon>
        <taxon>Nitrospirota</taxon>
        <taxon>Nitrospiria</taxon>
        <taxon>Nitrospirales</taxon>
        <taxon>Nitrospiraceae</taxon>
        <taxon>Candidatus Magnetominusculus</taxon>
    </lineage>
</organism>
<dbReference type="EC" id="2.7.13.3" evidence="2"/>
<keyword evidence="9" id="KW-0472">Membrane</keyword>
<evidence type="ECO:0000256" key="6">
    <source>
        <dbReference type="ARBA" id="ARBA00022777"/>
    </source>
</evidence>
<sequence length="534" mass="60159">MFNNCLDKWYKCALQRLKRVLDAAVERQAIRDASDDGDSSLRKPDRVLRFTIKAHVYIGFVFAFLIAFSIGIALVITLLMMDRNLEVVEISNKYVYHILEARSYEKDFLLNGVGLKDAIKNIRALKDLFLEHYGEIKKIVGSNDLLSKTDKYGKLLETLEDLQAVTVSSAELSARREKIKDELQALGGEMVIVAKELMRKERDSLDKSMLLFRVVHIYAAVFLILFITFILHLLGFRVLRTLNRFTVYMSQISSSRHSKFQSSSFYRDEFSDLSGVLEQLVKEYDRQQTIISQSHKLRAVGTLTAGVAHELNNPINNITLTAHMLLEDYLELSDDERLDMIKDLIDEAGRARLIVRNLLDFARESESIMEPIGIGDVLEETLKISGSQVKLAGVNIELKIAPNLPRIHGDRHQLQQVFLNLLLNALDVSTKGGHLKIEVAMADEDNFVAVKVTDFGQGIPDHILHHIFDPFFTTKTKGKGTGLGLSVSQGIIAKHGGHITVSTKQQRGTTFTVKLPITTIPADFSHSQVLLNNQ</sequence>
<evidence type="ECO:0000256" key="1">
    <source>
        <dbReference type="ARBA" id="ARBA00000085"/>
    </source>
</evidence>
<dbReference type="Pfam" id="PF02518">
    <property type="entry name" value="HATPase_c"/>
    <property type="match status" value="1"/>
</dbReference>
<evidence type="ECO:0000256" key="5">
    <source>
        <dbReference type="ARBA" id="ARBA00022741"/>
    </source>
</evidence>
<keyword evidence="8" id="KW-0902">Two-component regulatory system</keyword>
<keyword evidence="4 11" id="KW-0808">Transferase</keyword>
<dbReference type="PANTHER" id="PTHR43065:SF46">
    <property type="entry name" value="C4-DICARBOXYLATE TRANSPORT SENSOR PROTEIN DCTB"/>
    <property type="match status" value="1"/>
</dbReference>
<dbReference type="Gene3D" id="3.30.565.10">
    <property type="entry name" value="Histidine kinase-like ATPase, C-terminal domain"/>
    <property type="match status" value="1"/>
</dbReference>
<dbReference type="SUPFAM" id="SSF47384">
    <property type="entry name" value="Homodimeric domain of signal transducing histidine kinase"/>
    <property type="match status" value="1"/>
</dbReference>
<dbReference type="InterPro" id="IPR003661">
    <property type="entry name" value="HisK_dim/P_dom"/>
</dbReference>
<dbReference type="SMART" id="SM00388">
    <property type="entry name" value="HisKA"/>
    <property type="match status" value="1"/>
</dbReference>
<keyword evidence="7" id="KW-0067">ATP-binding</keyword>
<dbReference type="Proteomes" id="UP000060487">
    <property type="component" value="Unassembled WGS sequence"/>
</dbReference>
<dbReference type="EMBL" id="LNQR01000081">
    <property type="protein sequence ID" value="KWT82969.1"/>
    <property type="molecule type" value="Genomic_DNA"/>
</dbReference>
<evidence type="ECO:0000256" key="2">
    <source>
        <dbReference type="ARBA" id="ARBA00012438"/>
    </source>
</evidence>